<dbReference type="InterPro" id="IPR036864">
    <property type="entry name" value="Zn2-C6_fun-type_DNA-bd_sf"/>
</dbReference>
<gene>
    <name evidence="5" type="ORF">MKZ38_009177</name>
</gene>
<dbReference type="PROSITE" id="PS00463">
    <property type="entry name" value="ZN2_CY6_FUNGAL_1"/>
    <property type="match status" value="1"/>
</dbReference>
<name>A0AAD5S1W3_9PEZI</name>
<dbReference type="GO" id="GO:0005634">
    <property type="term" value="C:nucleus"/>
    <property type="evidence" value="ECO:0007669"/>
    <property type="project" value="UniProtKB-SubCell"/>
</dbReference>
<evidence type="ECO:0000313" key="6">
    <source>
        <dbReference type="Proteomes" id="UP001201980"/>
    </source>
</evidence>
<evidence type="ECO:0000313" key="5">
    <source>
        <dbReference type="EMBL" id="KAJ2903891.1"/>
    </source>
</evidence>
<feature type="compositionally biased region" description="Polar residues" evidence="3">
    <location>
        <begin position="661"/>
        <end position="676"/>
    </location>
</feature>
<dbReference type="Gene3D" id="4.10.240.10">
    <property type="entry name" value="Zn(2)-C6 fungal-type DNA-binding domain"/>
    <property type="match status" value="1"/>
</dbReference>
<feature type="compositionally biased region" description="Basic and acidic residues" evidence="3">
    <location>
        <begin position="707"/>
        <end position="716"/>
    </location>
</feature>
<dbReference type="InterPro" id="IPR001138">
    <property type="entry name" value="Zn2Cys6_DnaBD"/>
</dbReference>
<dbReference type="SUPFAM" id="SSF57701">
    <property type="entry name" value="Zn2/Cys6 DNA-binding domain"/>
    <property type="match status" value="1"/>
</dbReference>
<dbReference type="CDD" id="cd12148">
    <property type="entry name" value="fungal_TF_MHR"/>
    <property type="match status" value="1"/>
</dbReference>
<evidence type="ECO:0000256" key="2">
    <source>
        <dbReference type="ARBA" id="ARBA00023242"/>
    </source>
</evidence>
<evidence type="ECO:0000259" key="4">
    <source>
        <dbReference type="PROSITE" id="PS50048"/>
    </source>
</evidence>
<protein>
    <submittedName>
        <fullName evidence="5">Fungal-specific transcription factor domain-containing protein</fullName>
    </submittedName>
</protein>
<evidence type="ECO:0000256" key="1">
    <source>
        <dbReference type="ARBA" id="ARBA00004123"/>
    </source>
</evidence>
<reference evidence="5" key="1">
    <citation type="submission" date="2022-07" db="EMBL/GenBank/DDBJ databases">
        <title>Draft genome sequence of Zalerion maritima ATCC 34329, a (micro)plastics degrading marine fungus.</title>
        <authorList>
            <person name="Paco A."/>
            <person name="Goncalves M.F.M."/>
            <person name="Rocha-Santos T.A.P."/>
            <person name="Alves A."/>
        </authorList>
    </citation>
    <scope>NUCLEOTIDE SEQUENCE</scope>
    <source>
        <strain evidence="5">ATCC 34329</strain>
    </source>
</reference>
<dbReference type="GO" id="GO:0000981">
    <property type="term" value="F:DNA-binding transcription factor activity, RNA polymerase II-specific"/>
    <property type="evidence" value="ECO:0007669"/>
    <property type="project" value="InterPro"/>
</dbReference>
<comment type="subcellular location">
    <subcellularLocation>
        <location evidence="1">Nucleus</location>
    </subcellularLocation>
</comment>
<dbReference type="EMBL" id="JAKWBI020000068">
    <property type="protein sequence ID" value="KAJ2903891.1"/>
    <property type="molecule type" value="Genomic_DNA"/>
</dbReference>
<proteinExistence type="predicted"/>
<feature type="region of interest" description="Disordered" evidence="3">
    <location>
        <begin position="629"/>
        <end position="719"/>
    </location>
</feature>
<comment type="caution">
    <text evidence="5">The sequence shown here is derived from an EMBL/GenBank/DDBJ whole genome shotgun (WGS) entry which is preliminary data.</text>
</comment>
<accession>A0AAD5S1W3</accession>
<feature type="domain" description="Zn(2)-C6 fungal-type" evidence="4">
    <location>
        <begin position="46"/>
        <end position="77"/>
    </location>
</feature>
<sequence length="850" mass="93904">MVASKTIVNMISPPGEAVVTSTGSLSSEVAASKKDPPKKRRRLVISCTECHRRKVKCDRKLPCSNCRSRNKESSCRYETLGSSSSFDGQSNAAISGAAVIKVTHAGNQSLDSSDTQAPSIDEEAEVVDLHPGLNGLGYVNNGCTIEFLNTIKGSFAGISTESDGLAPTDQGSAFGMRERYKSLTRQLPPRNNVESLVEVYFREFDWHLDRDVFHDHLSEWYSVPFNLLQEKGPMVLSPDVRVFPALLFQTLANALIILPRHREAEFEALKYSGGMSFEDLGLEYSEAGDSIVTLLGKRQMTEMTVLAGFVRCGFLKYTGRVLESEVGVYSDDLDPKPQDENSEESRIRNAWRIQRRRRLWMSLVSWDLHSSMILGRPPTIDITAPMPTPPIDAHVSASRYSTYPHLRDPEEPPTRLTRSVWVSKTMQPLKDILTMGKESRAGPEACKLVDIVHESISRLEREVPPFFDLDHADTRFDSHPDCAWVPGTRMLIKQIIASMFMALHRPFVFSQAHSRREALRACLTILDVQRIQFVSLPPHQYRQFTLFFGPFDAAVLIAAVYTLFPNENENLLRQSLQHFRWTIDRFEAIASRNKPAKAAVGVLRGIEARFQKAVGKRVASGTSVVPDMEPLEITRGSSKRKYQTRWRTGRQDAPPSYQFEARQTTMPGAGSKSRQANRWKVFGPDNPPPHSASKSTAIADTSNSSESEPRGTDRAETAPAAAGCDDWALPKDFDFAAIAPVFPTGDLLEHDLVGIPDVGGGEALVDPFLGDSPVSTPVLGAGNGQAAMGDLMRHMDDGVGGYRQQQRGAGNTAATGSGGSLDTSNSMPWSFEGGFAQDSLWSFLNQYDPV</sequence>
<dbReference type="SMART" id="SM00066">
    <property type="entry name" value="GAL4"/>
    <property type="match status" value="1"/>
</dbReference>
<dbReference type="PROSITE" id="PS50048">
    <property type="entry name" value="ZN2_CY6_FUNGAL_2"/>
    <property type="match status" value="1"/>
</dbReference>
<organism evidence="5 6">
    <name type="scientific">Zalerion maritima</name>
    <dbReference type="NCBI Taxonomy" id="339359"/>
    <lineage>
        <taxon>Eukaryota</taxon>
        <taxon>Fungi</taxon>
        <taxon>Dikarya</taxon>
        <taxon>Ascomycota</taxon>
        <taxon>Pezizomycotina</taxon>
        <taxon>Sordariomycetes</taxon>
        <taxon>Lulworthiomycetidae</taxon>
        <taxon>Lulworthiales</taxon>
        <taxon>Lulworthiaceae</taxon>
        <taxon>Zalerion</taxon>
    </lineage>
</organism>
<feature type="region of interest" description="Disordered" evidence="3">
    <location>
        <begin position="798"/>
        <end position="823"/>
    </location>
</feature>
<dbReference type="Proteomes" id="UP001201980">
    <property type="component" value="Unassembled WGS sequence"/>
</dbReference>
<keyword evidence="2" id="KW-0539">Nucleus</keyword>
<evidence type="ECO:0000256" key="3">
    <source>
        <dbReference type="SAM" id="MobiDB-lite"/>
    </source>
</evidence>
<keyword evidence="6" id="KW-1185">Reference proteome</keyword>
<dbReference type="PANTHER" id="PTHR31001">
    <property type="entry name" value="UNCHARACTERIZED TRANSCRIPTIONAL REGULATORY PROTEIN"/>
    <property type="match status" value="1"/>
</dbReference>
<dbReference type="AlphaFoldDB" id="A0AAD5S1W3"/>
<dbReference type="PANTHER" id="PTHR31001:SF87">
    <property type="entry name" value="COL-21"/>
    <property type="match status" value="1"/>
</dbReference>
<dbReference type="InterPro" id="IPR050613">
    <property type="entry name" value="Sec_Metabolite_Reg"/>
</dbReference>
<dbReference type="Pfam" id="PF00172">
    <property type="entry name" value="Zn_clus"/>
    <property type="match status" value="1"/>
</dbReference>
<feature type="compositionally biased region" description="Polar residues" evidence="3">
    <location>
        <begin position="692"/>
        <end position="706"/>
    </location>
</feature>
<feature type="compositionally biased region" description="Basic residues" evidence="3">
    <location>
        <begin position="637"/>
        <end position="648"/>
    </location>
</feature>
<dbReference type="CDD" id="cd00067">
    <property type="entry name" value="GAL4"/>
    <property type="match status" value="1"/>
</dbReference>
<dbReference type="GO" id="GO:0008270">
    <property type="term" value="F:zinc ion binding"/>
    <property type="evidence" value="ECO:0007669"/>
    <property type="project" value="InterPro"/>
</dbReference>